<dbReference type="InterPro" id="IPR004600">
    <property type="entry name" value="TFIIH_Tfb4/GTF2H3"/>
</dbReference>
<keyword evidence="4 13" id="KW-0479">Metal-binding</keyword>
<evidence type="ECO:0000313" key="15">
    <source>
        <dbReference type="Proteomes" id="UP001479436"/>
    </source>
</evidence>
<protein>
    <recommendedName>
        <fullName evidence="3 13">General transcription and DNA repair factor IIH subunit TFB4</fullName>
        <shortName evidence="13">TFIIH subunit TFB4</shortName>
    </recommendedName>
    <alternativeName>
        <fullName evidence="12 13">RNA polymerase II transcription factor B subunit 4</fullName>
    </alternativeName>
</protein>
<accession>A0ABR2WXX5</accession>
<keyword evidence="6 13" id="KW-0863">Zinc-finger</keyword>
<evidence type="ECO:0000256" key="9">
    <source>
        <dbReference type="ARBA" id="ARBA00023163"/>
    </source>
</evidence>
<keyword evidence="8 13" id="KW-0805">Transcription regulation</keyword>
<evidence type="ECO:0000256" key="1">
    <source>
        <dbReference type="ARBA" id="ARBA00004123"/>
    </source>
</evidence>
<evidence type="ECO:0000256" key="3">
    <source>
        <dbReference type="ARBA" id="ARBA00021280"/>
    </source>
</evidence>
<dbReference type="PANTHER" id="PTHR12831:SF0">
    <property type="entry name" value="GENERAL TRANSCRIPTION FACTOR IIH SUBUNIT 3"/>
    <property type="match status" value="1"/>
</dbReference>
<evidence type="ECO:0000256" key="8">
    <source>
        <dbReference type="ARBA" id="ARBA00023015"/>
    </source>
</evidence>
<evidence type="ECO:0000313" key="14">
    <source>
        <dbReference type="EMBL" id="KAK9766407.1"/>
    </source>
</evidence>
<gene>
    <name evidence="14" type="primary">TFB4</name>
    <name evidence="14" type="ORF">K7432_004543</name>
</gene>
<proteinExistence type="inferred from homology"/>
<keyword evidence="10 13" id="KW-0234">DNA repair</keyword>
<sequence>MVDTTLNEEDPSLLVIILDTNPFSWSKSEESATPLSFNTAQSHLLIFIHAYLSLKPDNRIAVVASHLGTSRFIYPTEKTDLVAQSEETSTSAKDANVYQRFKSIDKQISKNLKTLIESDLNLDSFPDKGSSAISGAFSMALCYINRMMKRDDLGRIKPRLLVLSVSADSPYQYIPIMNCIFSAQKASIPIDVCKIYGADSAFLQQAAYISSGTYLKAENASGLLQYLLFTFLPDRYVRNYFCLPGKDQVDFRAACFCHKKVIDVGYVCSVCLSIFCGFSPVCSTCRTKFESRNGISDEPQMVKTVFQNGLAPTTNGTSLPSNS</sequence>
<evidence type="ECO:0000256" key="5">
    <source>
        <dbReference type="ARBA" id="ARBA00022763"/>
    </source>
</evidence>
<comment type="similarity">
    <text evidence="2 13">Belongs to the TFB4 family.</text>
</comment>
<keyword evidence="11 13" id="KW-0539">Nucleus</keyword>
<evidence type="ECO:0000256" key="10">
    <source>
        <dbReference type="ARBA" id="ARBA00023204"/>
    </source>
</evidence>
<evidence type="ECO:0000256" key="2">
    <source>
        <dbReference type="ARBA" id="ARBA00005273"/>
    </source>
</evidence>
<comment type="subcellular location">
    <subcellularLocation>
        <location evidence="1 13">Nucleus</location>
    </subcellularLocation>
</comment>
<comment type="caution">
    <text evidence="14">The sequence shown here is derived from an EMBL/GenBank/DDBJ whole genome shotgun (WGS) entry which is preliminary data.</text>
</comment>
<keyword evidence="9 13" id="KW-0804">Transcription</keyword>
<organism evidence="14 15">
    <name type="scientific">Basidiobolus ranarum</name>
    <dbReference type="NCBI Taxonomy" id="34480"/>
    <lineage>
        <taxon>Eukaryota</taxon>
        <taxon>Fungi</taxon>
        <taxon>Fungi incertae sedis</taxon>
        <taxon>Zoopagomycota</taxon>
        <taxon>Entomophthoromycotina</taxon>
        <taxon>Basidiobolomycetes</taxon>
        <taxon>Basidiobolales</taxon>
        <taxon>Basidiobolaceae</taxon>
        <taxon>Basidiobolus</taxon>
    </lineage>
</organism>
<evidence type="ECO:0000256" key="6">
    <source>
        <dbReference type="ARBA" id="ARBA00022771"/>
    </source>
</evidence>
<dbReference type="InterPro" id="IPR036465">
    <property type="entry name" value="vWFA_dom_sf"/>
</dbReference>
<evidence type="ECO:0000256" key="13">
    <source>
        <dbReference type="RuleBase" id="RU368090"/>
    </source>
</evidence>
<dbReference type="Proteomes" id="UP001479436">
    <property type="component" value="Unassembled WGS sequence"/>
</dbReference>
<keyword evidence="7 13" id="KW-0862">Zinc</keyword>
<dbReference type="EMBL" id="JASJQH010000158">
    <property type="protein sequence ID" value="KAK9766407.1"/>
    <property type="molecule type" value="Genomic_DNA"/>
</dbReference>
<keyword evidence="5 13" id="KW-0227">DNA damage</keyword>
<evidence type="ECO:0000256" key="12">
    <source>
        <dbReference type="ARBA" id="ARBA00033341"/>
    </source>
</evidence>
<name>A0ABR2WXX5_9FUNG</name>
<dbReference type="Pfam" id="PF03850">
    <property type="entry name" value="Tfb4"/>
    <property type="match status" value="1"/>
</dbReference>
<keyword evidence="15" id="KW-1185">Reference proteome</keyword>
<evidence type="ECO:0000256" key="7">
    <source>
        <dbReference type="ARBA" id="ARBA00022833"/>
    </source>
</evidence>
<dbReference type="PANTHER" id="PTHR12831">
    <property type="entry name" value="TRANSCRIPTION INITIATION FACTOR IIH TFIIH , POLYPEPTIDE 3-RELATED"/>
    <property type="match status" value="1"/>
</dbReference>
<comment type="subunit">
    <text evidence="13">Component of the 7-subunit TFIIH core complex composed of XPB/SSL2, XPD/RAD3, SSL1, TFB1, TFB2, TFB4 and TFB5, which is active in NER. The core complex associates with the 3-subunit CTD-kinase module TFIIK composed of CCL1, KIN28 and TFB3 to form the 10-subunit holoenzyme (holo-TFIIH) active in transcription.</text>
</comment>
<comment type="function">
    <text evidence="13">Component of the general transcription and DNA repair factor IIH (TFIIH) core complex, which is involved in general and transcription-coupled nucleotide excision repair (NER) of damaged DNA and, when complexed to TFIIK, in RNA transcription by RNA polymerase II. In NER, TFIIH acts by opening DNA around the lesion to allow the excision of the damaged oligonucleotide and its replacement by a new DNA fragment. In transcription, TFIIH has an essential role in transcription initiation. When the pre-initiation complex (PIC) has been established, TFIIH is required for promoter opening and promoter escape. Phosphorylation of the C-terminal tail (CTD) of the largest subunit of RNA polymerase II by the kinase module TFIIK controls the initiation of transcription.</text>
</comment>
<dbReference type="Gene3D" id="3.40.50.410">
    <property type="entry name" value="von Willebrand factor, type A domain"/>
    <property type="match status" value="1"/>
</dbReference>
<reference evidence="14 15" key="1">
    <citation type="submission" date="2023-04" db="EMBL/GenBank/DDBJ databases">
        <title>Genome of Basidiobolus ranarum AG-B5.</title>
        <authorList>
            <person name="Stajich J.E."/>
            <person name="Carter-House D."/>
            <person name="Gryganskyi A."/>
        </authorList>
    </citation>
    <scope>NUCLEOTIDE SEQUENCE [LARGE SCALE GENOMIC DNA]</scope>
    <source>
        <strain evidence="14 15">AG-B5</strain>
    </source>
</reference>
<evidence type="ECO:0000256" key="11">
    <source>
        <dbReference type="ARBA" id="ARBA00023242"/>
    </source>
</evidence>
<evidence type="ECO:0000256" key="4">
    <source>
        <dbReference type="ARBA" id="ARBA00022723"/>
    </source>
</evidence>